<accession>A0ABY5HQ33</accession>
<feature type="region of interest" description="Disordered" evidence="1">
    <location>
        <begin position="110"/>
        <end position="129"/>
    </location>
</feature>
<reference evidence="2" key="1">
    <citation type="submission" date="2019-04" db="EMBL/GenBank/DDBJ databases">
        <title>Whole genome sequencing of oral phylogroup 2 treponemes.</title>
        <authorList>
            <person name="Chan Y."/>
            <person name="Zeng H.H."/>
            <person name="Yu X.L."/>
            <person name="Leung W.K."/>
            <person name="Watt R.M."/>
        </authorList>
    </citation>
    <scope>NUCLEOTIDE SEQUENCE</scope>
    <source>
        <strain evidence="2">OMZ 847</strain>
    </source>
</reference>
<name>A0ABY5HQ33_9SPIR</name>
<evidence type="ECO:0000313" key="3">
    <source>
        <dbReference type="Proteomes" id="UP001059401"/>
    </source>
</evidence>
<dbReference type="Proteomes" id="UP001059401">
    <property type="component" value="Chromosome"/>
</dbReference>
<evidence type="ECO:0000256" key="1">
    <source>
        <dbReference type="SAM" id="MobiDB-lite"/>
    </source>
</evidence>
<dbReference type="RefSeq" id="WP_255805550.1">
    <property type="nucleotide sequence ID" value="NZ_CP038802.1"/>
</dbReference>
<keyword evidence="3" id="KW-1185">Reference proteome</keyword>
<sequence length="129" mass="14556">MANNLINLDLLRTESQKVKFLGKEFEVGYIPSGLAIPLIENHNKNIKEQKESDSQEKLLKENIKSVSLFCSFYEPDFTEEFLSKNASDKQIEQMYLLIVTAIVKNFSAAVSNDDSESSTSVEKKTTGEN</sequence>
<proteinExistence type="predicted"/>
<gene>
    <name evidence="2" type="ORF">E4N76_00090</name>
</gene>
<protein>
    <recommendedName>
        <fullName evidence="4">Tail assembly chaperone</fullName>
    </recommendedName>
</protein>
<evidence type="ECO:0008006" key="4">
    <source>
        <dbReference type="Google" id="ProtNLM"/>
    </source>
</evidence>
<organism evidence="2 3">
    <name type="scientific">Treponema putidum</name>
    <dbReference type="NCBI Taxonomy" id="221027"/>
    <lineage>
        <taxon>Bacteria</taxon>
        <taxon>Pseudomonadati</taxon>
        <taxon>Spirochaetota</taxon>
        <taxon>Spirochaetia</taxon>
        <taxon>Spirochaetales</taxon>
        <taxon>Treponemataceae</taxon>
        <taxon>Treponema</taxon>
    </lineage>
</organism>
<evidence type="ECO:0000313" key="2">
    <source>
        <dbReference type="EMBL" id="UTY27551.1"/>
    </source>
</evidence>
<dbReference type="EMBL" id="CP038802">
    <property type="protein sequence ID" value="UTY27551.1"/>
    <property type="molecule type" value="Genomic_DNA"/>
</dbReference>